<comment type="subcellular location">
    <subcellularLocation>
        <location evidence="1 7">Cell membrane</location>
        <topology evidence="1 7">Multi-pass membrane protein</topology>
    </subcellularLocation>
</comment>
<sequence>MNMKWRKRIFGKILPYAILSLIGICFLLPLLWVLIASFDSSASQALQIPKNVTLGNYLNVLTNQTNQRSFAIGLLISILQTIFVVIAAGLCAYPLSRYQMKHKKSFMYSILFMTSLPITALMVPVYQLFITIKLYDNIFGVILFLTASALPYAIWMMKNFMDAIPIELEEAAWVDGAGVLTTIRKVITPVMLPGIFTVAIYTFSGSWGNFFVPYILISTAEKYPASVMLYQFFGNHGMIAYGPLAAYSVLYATPSIMLYVISQKYMSKGFSMQGAAKG</sequence>
<keyword evidence="10" id="KW-1185">Reference proteome</keyword>
<evidence type="ECO:0000256" key="5">
    <source>
        <dbReference type="ARBA" id="ARBA00022989"/>
    </source>
</evidence>
<feature type="transmembrane region" description="Helical" evidence="7">
    <location>
        <begin position="190"/>
        <end position="217"/>
    </location>
</feature>
<dbReference type="SUPFAM" id="SSF161098">
    <property type="entry name" value="MetI-like"/>
    <property type="match status" value="1"/>
</dbReference>
<feature type="domain" description="ABC transmembrane type-1" evidence="8">
    <location>
        <begin position="70"/>
        <end position="262"/>
    </location>
</feature>
<keyword evidence="6 7" id="KW-0472">Membrane</keyword>
<evidence type="ECO:0000313" key="9">
    <source>
        <dbReference type="EMBL" id="GLC31232.1"/>
    </source>
</evidence>
<feature type="transmembrane region" description="Helical" evidence="7">
    <location>
        <begin position="105"/>
        <end position="126"/>
    </location>
</feature>
<dbReference type="EMBL" id="BRXR01000001">
    <property type="protein sequence ID" value="GLC31232.1"/>
    <property type="molecule type" value="Genomic_DNA"/>
</dbReference>
<comment type="similarity">
    <text evidence="7">Belongs to the binding-protein-dependent transport system permease family.</text>
</comment>
<evidence type="ECO:0000256" key="3">
    <source>
        <dbReference type="ARBA" id="ARBA00022475"/>
    </source>
</evidence>
<dbReference type="InterPro" id="IPR035906">
    <property type="entry name" value="MetI-like_sf"/>
</dbReference>
<accession>A0ABQ5N7S0</accession>
<dbReference type="InterPro" id="IPR000515">
    <property type="entry name" value="MetI-like"/>
</dbReference>
<dbReference type="Gene3D" id="1.10.3720.10">
    <property type="entry name" value="MetI-like"/>
    <property type="match status" value="1"/>
</dbReference>
<feature type="transmembrane region" description="Helical" evidence="7">
    <location>
        <begin position="69"/>
        <end position="93"/>
    </location>
</feature>
<dbReference type="PANTHER" id="PTHR32243:SF18">
    <property type="entry name" value="INNER MEMBRANE ABC TRANSPORTER PERMEASE PROTEIN YCJP"/>
    <property type="match status" value="1"/>
</dbReference>
<keyword evidence="5 7" id="KW-1133">Transmembrane helix</keyword>
<dbReference type="InterPro" id="IPR050901">
    <property type="entry name" value="BP-dep_ABC_trans_perm"/>
</dbReference>
<dbReference type="PANTHER" id="PTHR32243">
    <property type="entry name" value="MALTOSE TRANSPORT SYSTEM PERMEASE-RELATED"/>
    <property type="match status" value="1"/>
</dbReference>
<evidence type="ECO:0000256" key="2">
    <source>
        <dbReference type="ARBA" id="ARBA00022448"/>
    </source>
</evidence>
<name>A0ABQ5N7S0_9CLOT</name>
<evidence type="ECO:0000259" key="8">
    <source>
        <dbReference type="PROSITE" id="PS50928"/>
    </source>
</evidence>
<evidence type="ECO:0000256" key="4">
    <source>
        <dbReference type="ARBA" id="ARBA00022692"/>
    </source>
</evidence>
<evidence type="ECO:0000256" key="6">
    <source>
        <dbReference type="ARBA" id="ARBA00023136"/>
    </source>
</evidence>
<feature type="transmembrane region" description="Helical" evidence="7">
    <location>
        <begin position="138"/>
        <end position="155"/>
    </location>
</feature>
<dbReference type="PROSITE" id="PS50928">
    <property type="entry name" value="ABC_TM1"/>
    <property type="match status" value="1"/>
</dbReference>
<proteinExistence type="inferred from homology"/>
<comment type="caution">
    <text evidence="9">The sequence shown here is derived from an EMBL/GenBank/DDBJ whole genome shotgun (WGS) entry which is preliminary data.</text>
</comment>
<evidence type="ECO:0000256" key="7">
    <source>
        <dbReference type="RuleBase" id="RU363032"/>
    </source>
</evidence>
<keyword evidence="2 7" id="KW-0813">Transport</keyword>
<feature type="transmembrane region" description="Helical" evidence="7">
    <location>
        <begin position="237"/>
        <end position="261"/>
    </location>
</feature>
<evidence type="ECO:0000256" key="1">
    <source>
        <dbReference type="ARBA" id="ARBA00004651"/>
    </source>
</evidence>
<organism evidence="9 10">
    <name type="scientific">Clostridium omnivorum</name>
    <dbReference type="NCBI Taxonomy" id="1604902"/>
    <lineage>
        <taxon>Bacteria</taxon>
        <taxon>Bacillati</taxon>
        <taxon>Bacillota</taxon>
        <taxon>Clostridia</taxon>
        <taxon>Eubacteriales</taxon>
        <taxon>Clostridiaceae</taxon>
        <taxon>Clostridium</taxon>
    </lineage>
</organism>
<dbReference type="CDD" id="cd06261">
    <property type="entry name" value="TM_PBP2"/>
    <property type="match status" value="1"/>
</dbReference>
<keyword evidence="3" id="KW-1003">Cell membrane</keyword>
<dbReference type="Pfam" id="PF00528">
    <property type="entry name" value="BPD_transp_1"/>
    <property type="match status" value="1"/>
</dbReference>
<protein>
    <submittedName>
        <fullName evidence="9">Sugar ABC transporter permease</fullName>
    </submittedName>
</protein>
<gene>
    <name evidence="9" type="ORF">bsdE14_26420</name>
</gene>
<dbReference type="Proteomes" id="UP001208567">
    <property type="component" value="Unassembled WGS sequence"/>
</dbReference>
<reference evidence="9 10" key="1">
    <citation type="journal article" date="2024" name="Int. J. Syst. Evol. Microbiol.">
        <title>Clostridium omnivorum sp. nov., isolated from anoxic soil under the treatment of reductive soil disinfestation.</title>
        <authorList>
            <person name="Ueki A."/>
            <person name="Tonouchi A."/>
            <person name="Kaku N."/>
            <person name="Honma S."/>
            <person name="Ueki K."/>
        </authorList>
    </citation>
    <scope>NUCLEOTIDE SEQUENCE [LARGE SCALE GENOMIC DNA]</scope>
    <source>
        <strain evidence="9 10">E14</strain>
    </source>
</reference>
<keyword evidence="4 7" id="KW-0812">Transmembrane</keyword>
<evidence type="ECO:0000313" key="10">
    <source>
        <dbReference type="Proteomes" id="UP001208567"/>
    </source>
</evidence>
<dbReference type="RefSeq" id="WP_264850509.1">
    <property type="nucleotide sequence ID" value="NZ_BRXR01000001.1"/>
</dbReference>